<organism evidence="2 3">
    <name type="scientific">Jeongeupia naejangsanensis</name>
    <dbReference type="NCBI Taxonomy" id="613195"/>
    <lineage>
        <taxon>Bacteria</taxon>
        <taxon>Pseudomonadati</taxon>
        <taxon>Pseudomonadota</taxon>
        <taxon>Betaproteobacteria</taxon>
        <taxon>Neisseriales</taxon>
        <taxon>Chitinibacteraceae</taxon>
        <taxon>Jeongeupia</taxon>
    </lineage>
</organism>
<proteinExistence type="predicted"/>
<comment type="caution">
    <text evidence="2">The sequence shown here is derived from an EMBL/GenBank/DDBJ whole genome shotgun (WGS) entry which is preliminary data.</text>
</comment>
<reference evidence="2 3" key="1">
    <citation type="submission" date="2021-01" db="EMBL/GenBank/DDBJ databases">
        <title>Draft Genome Sequence and Polyhydroxyalkanoate Biosynthetic Potential of Jeongeupia naejangsanensis Type Strain DSM 24253.</title>
        <authorList>
            <person name="Turrini P."/>
            <person name="Artuso I."/>
            <person name="Lugli G.A."/>
            <person name="Frangipani E."/>
            <person name="Ventura M."/>
            <person name="Visca P."/>
        </authorList>
    </citation>
    <scope>NUCLEOTIDE SEQUENCE [LARGE SCALE GENOMIC DNA]</scope>
    <source>
        <strain evidence="2 3">DSM 24253</strain>
    </source>
</reference>
<name>A0ABS2BNQ1_9NEIS</name>
<dbReference type="EMBL" id="JAESND010000009">
    <property type="protein sequence ID" value="MBM3117256.1"/>
    <property type="molecule type" value="Genomic_DNA"/>
</dbReference>
<dbReference type="RefSeq" id="WP_203539481.1">
    <property type="nucleotide sequence ID" value="NZ_JAESND010000009.1"/>
</dbReference>
<keyword evidence="3" id="KW-1185">Reference proteome</keyword>
<gene>
    <name evidence="2" type="ORF">JMJ54_15585</name>
</gene>
<evidence type="ECO:0000256" key="1">
    <source>
        <dbReference type="SAM" id="MobiDB-lite"/>
    </source>
</evidence>
<sequence>MNFKLPDGIKDGDHPSLLFATSPATVSPEDRAEQAAKARRMALVKLKSAVMSRIVAKARELGDTPEHLLSELAQIYRQQSGHI</sequence>
<feature type="region of interest" description="Disordered" evidence="1">
    <location>
        <begin position="1"/>
        <end position="33"/>
    </location>
</feature>
<evidence type="ECO:0000313" key="3">
    <source>
        <dbReference type="Proteomes" id="UP000809431"/>
    </source>
</evidence>
<evidence type="ECO:0000313" key="2">
    <source>
        <dbReference type="EMBL" id="MBM3117256.1"/>
    </source>
</evidence>
<dbReference type="Proteomes" id="UP000809431">
    <property type="component" value="Unassembled WGS sequence"/>
</dbReference>
<protein>
    <submittedName>
        <fullName evidence="2">Uncharacterized protein</fullName>
    </submittedName>
</protein>
<accession>A0ABS2BNQ1</accession>